<comment type="caution">
    <text evidence="2">The sequence shown here is derived from an EMBL/GenBank/DDBJ whole genome shotgun (WGS) entry which is preliminary data.</text>
</comment>
<evidence type="ECO:0000313" key="3">
    <source>
        <dbReference type="Proteomes" id="UP001327027"/>
    </source>
</evidence>
<dbReference type="Pfam" id="PF20248">
    <property type="entry name" value="DUF6603"/>
    <property type="match status" value="1"/>
</dbReference>
<protein>
    <submittedName>
        <fullName evidence="2">DUF6603 domain-containing protein</fullName>
    </submittedName>
</protein>
<evidence type="ECO:0000313" key="2">
    <source>
        <dbReference type="EMBL" id="MEB3344306.1"/>
    </source>
</evidence>
<proteinExistence type="predicted"/>
<dbReference type="Proteomes" id="UP001327027">
    <property type="component" value="Unassembled WGS sequence"/>
</dbReference>
<sequence length="1207" mass="135825">MKKQLEYLYISLEKILTPLQEDIGSLEGLEHLFYSYGWDIELNDEIHNRIDQVLVFKEPLNEFIEKARELKTKKEEDTLELSDIKSLAEQGKDILQLISKFEIGDFTEFEGPLAESDFWGSIADHLLDDLMVSYLKQYVPIAYALFQFFRIIRFEERDPQEEFRIPYTKTILDWGQLVKLVTNPLQAFKQYYQWGQQPVGLKHLELLQNLQQTLEFFKVSSDVIIPSDEFLNNPEHNPTEGYNRVHGVMELFVNVFHGIRTEFSSEIPIELPPNIPEEVSVITELGLVITPIPEIGSNEAPSGFLIKPISKGEVGQEIILNEDYKLNWRLGADTSDLLTFKVFPNQAGLETGELDVNAGFEIKSTFSEPKIIIGQKDSTRLEVRNINLDFNVEGSPDDLETKLEVSFEGNPGLNAVIDFEELDGFLGSFIKSSPIEGGFSPEIIWSNKKGIRFNGNPSFDTKTILNKKIGPVDVDDFNFSLDQKEGNNQVSQANMGFGLSGSLGPVNFTIEDIGVSLNGIPYNRQELIDQSFTNPSVIFGNLGLDLDFKPPHGIGINLDSSIISGGGFLEYDQDSGDYSGAISARLGLDSLEIDVAAVGLISTKLANGQDGFSMLVSLSALFTPGIQLAFGFVLNGVGGLLGIHRTMKVDVLRDKVKSGNIDNIVFPKDVLKNASKIISDLRGVFPEQKNHYVAAPFFKIGYGTPTALELDLGILVELPFKDRVILLGSLAVYLPNKQANKQLGELHADIFGDFNFGASYVLIEGVLRDSQIVGIPLSGGFAFMLDWSDTPQFLVSLGGYHPRYKRPDRFPDVKRLSALIKRGDIFRLSCEYYQAITSNSYQVGLTADALLKKSGAKAVAYLGFNALFQFDPFYFESDIRLSAELSYKRRTFAGVDLNFLLSGPRPWKAQGYAKVKVLWFSYKFKFNESWGGSQDPVPALMSPEDLGEKLGHELQQPSNWSSKLPKDVSTSESLRSFEELESEGDVFLYPSGHLELRQKLLPFNKDISKFGSSYMTARTKYVIESYSFAGGDDIAVRDQNNLKEYFSRGHFEDLNDQEKIAHPDFDLMPAGVQLFIKEASYDISNQGSEGNFNIEVIELKEGAGVALEDESIHWQQEGVQNMALYSKKKRRKSWDTFEMIEELPTLKDRTYRILSKDELLPPESISDRYFDSYTEANDYLKNNWSKTDQYSWQILERVPEDGQQATT</sequence>
<dbReference type="EMBL" id="JAYKLX010000001">
    <property type="protein sequence ID" value="MEB3344306.1"/>
    <property type="molecule type" value="Genomic_DNA"/>
</dbReference>
<dbReference type="InterPro" id="IPR046538">
    <property type="entry name" value="DUF6603"/>
</dbReference>
<dbReference type="RefSeq" id="WP_324178353.1">
    <property type="nucleotide sequence ID" value="NZ_BAABAW010000016.1"/>
</dbReference>
<evidence type="ECO:0000259" key="1">
    <source>
        <dbReference type="Pfam" id="PF20248"/>
    </source>
</evidence>
<name>A0ABU5ZQF7_9FLAO</name>
<feature type="domain" description="DUF6603" evidence="1">
    <location>
        <begin position="465"/>
        <end position="1056"/>
    </location>
</feature>
<reference evidence="2 3" key="1">
    <citation type="journal article" date="2013" name="Int. J. Syst. Evol. Microbiol.">
        <title>Aquimarina gracilis sp. nov., isolated from the gut microflora of a mussel, Mytilus coruscus, and emended description of Aquimarina spongiae.</title>
        <authorList>
            <person name="Park S.C."/>
            <person name="Choe H.N."/>
            <person name="Baik K.S."/>
            <person name="Seong C.N."/>
        </authorList>
    </citation>
    <scope>NUCLEOTIDE SEQUENCE [LARGE SCALE GENOMIC DNA]</scope>
    <source>
        <strain evidence="2 3">PSC32</strain>
    </source>
</reference>
<gene>
    <name evidence="2" type="ORF">U6A24_02480</name>
</gene>
<organism evidence="2 3">
    <name type="scientific">Aquimarina gracilis</name>
    <dbReference type="NCBI Taxonomy" id="874422"/>
    <lineage>
        <taxon>Bacteria</taxon>
        <taxon>Pseudomonadati</taxon>
        <taxon>Bacteroidota</taxon>
        <taxon>Flavobacteriia</taxon>
        <taxon>Flavobacteriales</taxon>
        <taxon>Flavobacteriaceae</taxon>
        <taxon>Aquimarina</taxon>
    </lineage>
</organism>
<accession>A0ABU5ZQF7</accession>
<keyword evidence="3" id="KW-1185">Reference proteome</keyword>